<keyword evidence="3" id="KW-1185">Reference proteome</keyword>
<organism evidence="2 3">
    <name type="scientific">Nitrosotalea sinensis</name>
    <dbReference type="NCBI Taxonomy" id="1499975"/>
    <lineage>
        <taxon>Archaea</taxon>
        <taxon>Nitrososphaerota</taxon>
        <taxon>Nitrososphaeria</taxon>
        <taxon>Nitrosotaleales</taxon>
        <taxon>Nitrosotaleaceae</taxon>
        <taxon>Nitrosotalea</taxon>
    </lineage>
</organism>
<dbReference type="OrthoDB" id="12241at2157"/>
<proteinExistence type="predicted"/>
<evidence type="ECO:0000313" key="3">
    <source>
        <dbReference type="Proteomes" id="UP000232412"/>
    </source>
</evidence>
<dbReference type="Proteomes" id="UP000232412">
    <property type="component" value="Unassembled WGS sequence"/>
</dbReference>
<sequence length="163" mass="17504">MSKKILVFAVLFSLVISMALTQEANALTRGSGQYSRTTASLDPSRVCGIHICQPGENMKWSSAVSASQRQGPGKATGGQYGSIIMHQVVVNAWTKNASENQVMIPNPSTPMKNQTQQMPVKMMPPVQQNSTKITINTNSTIAANNMNSTMPKNSTNTNSTASQ</sequence>
<evidence type="ECO:0000256" key="1">
    <source>
        <dbReference type="SAM" id="MobiDB-lite"/>
    </source>
</evidence>
<gene>
    <name evidence="2" type="ORF">NSIN_20576</name>
</gene>
<feature type="region of interest" description="Disordered" evidence="1">
    <location>
        <begin position="144"/>
        <end position="163"/>
    </location>
</feature>
<accession>A0A2H1EHG7</accession>
<dbReference type="RefSeq" id="WP_101009564.1">
    <property type="nucleotide sequence ID" value="NZ_FRFC01000003.1"/>
</dbReference>
<evidence type="ECO:0000313" key="2">
    <source>
        <dbReference type="EMBL" id="SHO45192.1"/>
    </source>
</evidence>
<feature type="compositionally biased region" description="Polar residues" evidence="1">
    <location>
        <begin position="150"/>
        <end position="163"/>
    </location>
</feature>
<name>A0A2H1EHG7_9ARCH</name>
<protein>
    <submittedName>
        <fullName evidence="2">Uncharacterized protein</fullName>
    </submittedName>
</protein>
<dbReference type="EMBL" id="FRFC01000003">
    <property type="protein sequence ID" value="SHO45192.1"/>
    <property type="molecule type" value="Genomic_DNA"/>
</dbReference>
<reference evidence="3" key="1">
    <citation type="submission" date="2016-12" db="EMBL/GenBank/DDBJ databases">
        <authorList>
            <person name="Herbold C."/>
        </authorList>
    </citation>
    <scope>NUCLEOTIDE SEQUENCE [LARGE SCALE GENOMIC DNA]</scope>
</reference>
<dbReference type="AlphaFoldDB" id="A0A2H1EHG7"/>